<gene>
    <name evidence="3" type="ORF">ALEPTO_LOCUS1711</name>
</gene>
<dbReference type="PANTHER" id="PTHR48051">
    <property type="match status" value="1"/>
</dbReference>
<reference evidence="3" key="1">
    <citation type="submission" date="2021-06" db="EMBL/GenBank/DDBJ databases">
        <authorList>
            <person name="Kallberg Y."/>
            <person name="Tangrot J."/>
            <person name="Rosling A."/>
        </authorList>
    </citation>
    <scope>NUCLEOTIDE SEQUENCE</scope>
    <source>
        <strain evidence="3">FL130A</strain>
    </source>
</reference>
<dbReference type="SMART" id="SM00369">
    <property type="entry name" value="LRR_TYP"/>
    <property type="match status" value="3"/>
</dbReference>
<evidence type="ECO:0000313" key="3">
    <source>
        <dbReference type="EMBL" id="CAG8464603.1"/>
    </source>
</evidence>
<dbReference type="PROSITE" id="PS51450">
    <property type="entry name" value="LRR"/>
    <property type="match status" value="2"/>
</dbReference>
<evidence type="ECO:0000256" key="1">
    <source>
        <dbReference type="ARBA" id="ARBA00022614"/>
    </source>
</evidence>
<dbReference type="AlphaFoldDB" id="A0A9N8VVY8"/>
<keyword evidence="2" id="KW-0677">Repeat</keyword>
<keyword evidence="4" id="KW-1185">Reference proteome</keyword>
<name>A0A9N8VVY8_9GLOM</name>
<dbReference type="SMART" id="SM00364">
    <property type="entry name" value="LRR_BAC"/>
    <property type="match status" value="2"/>
</dbReference>
<dbReference type="Gene3D" id="3.80.10.10">
    <property type="entry name" value="Ribonuclease Inhibitor"/>
    <property type="match status" value="1"/>
</dbReference>
<dbReference type="InterPro" id="IPR050216">
    <property type="entry name" value="LRR_domain-containing"/>
</dbReference>
<dbReference type="Pfam" id="PF13855">
    <property type="entry name" value="LRR_8"/>
    <property type="match status" value="1"/>
</dbReference>
<keyword evidence="1" id="KW-0433">Leucine-rich repeat</keyword>
<evidence type="ECO:0000313" key="4">
    <source>
        <dbReference type="Proteomes" id="UP000789508"/>
    </source>
</evidence>
<dbReference type="OrthoDB" id="1394818at2759"/>
<dbReference type="GO" id="GO:0005737">
    <property type="term" value="C:cytoplasm"/>
    <property type="evidence" value="ECO:0007669"/>
    <property type="project" value="TreeGrafter"/>
</dbReference>
<comment type="caution">
    <text evidence="3">The sequence shown here is derived from an EMBL/GenBank/DDBJ whole genome shotgun (WGS) entry which is preliminary data.</text>
</comment>
<dbReference type="InterPro" id="IPR032675">
    <property type="entry name" value="LRR_dom_sf"/>
</dbReference>
<dbReference type="EMBL" id="CAJVPS010000203">
    <property type="protein sequence ID" value="CAG8464603.1"/>
    <property type="molecule type" value="Genomic_DNA"/>
</dbReference>
<accession>A0A9N8VVY8</accession>
<sequence length="295" mass="33779">MSRRNTTLSHLSSLLLQGEEYLPLLQSNGREFYYYSVILWNLKVNAEGGYTITHQLIPKEPFNDIYNNEKKIKTITQSFLSKYEVSLVDLGVQEFTILPPAIPYLNSLRRLSISYNKLSSLPSALFQLSGLQILHIHSNQLRSLPPQIGFLTALRELDVHSNKIKSIPPQIANCTECNWLNMEKNQIAYLPAEIYQLKKLKQLRVDGNPFALISHKKINDESRSLHFYCSGRNYNSRSSCCRGGTKKDKDLQSTESCIFNFLPTEILQRIVPPREYPPTVCSRCHTPLFHDGNSS</sequence>
<dbReference type="InterPro" id="IPR001611">
    <property type="entry name" value="Leu-rich_rpt"/>
</dbReference>
<protein>
    <submittedName>
        <fullName evidence="3">11318_t:CDS:1</fullName>
    </submittedName>
</protein>
<dbReference type="InterPro" id="IPR003591">
    <property type="entry name" value="Leu-rich_rpt_typical-subtyp"/>
</dbReference>
<dbReference type="Proteomes" id="UP000789508">
    <property type="component" value="Unassembled WGS sequence"/>
</dbReference>
<proteinExistence type="predicted"/>
<evidence type="ECO:0000256" key="2">
    <source>
        <dbReference type="ARBA" id="ARBA00022737"/>
    </source>
</evidence>
<organism evidence="3 4">
    <name type="scientific">Ambispora leptoticha</name>
    <dbReference type="NCBI Taxonomy" id="144679"/>
    <lineage>
        <taxon>Eukaryota</taxon>
        <taxon>Fungi</taxon>
        <taxon>Fungi incertae sedis</taxon>
        <taxon>Mucoromycota</taxon>
        <taxon>Glomeromycotina</taxon>
        <taxon>Glomeromycetes</taxon>
        <taxon>Archaeosporales</taxon>
        <taxon>Ambisporaceae</taxon>
        <taxon>Ambispora</taxon>
    </lineage>
</organism>
<dbReference type="PANTHER" id="PTHR48051:SF54">
    <property type="entry name" value="LEUCINE-RICH REPEAT-CONTAINING PROTEIN"/>
    <property type="match status" value="1"/>
</dbReference>
<dbReference type="SUPFAM" id="SSF52058">
    <property type="entry name" value="L domain-like"/>
    <property type="match status" value="1"/>
</dbReference>